<proteinExistence type="predicted"/>
<evidence type="ECO:0000259" key="1">
    <source>
        <dbReference type="Pfam" id="PF23310"/>
    </source>
</evidence>
<organism evidence="2 3">
    <name type="scientific">Arachis hypogaea</name>
    <name type="common">Peanut</name>
    <dbReference type="NCBI Taxonomy" id="3818"/>
    <lineage>
        <taxon>Eukaryota</taxon>
        <taxon>Viridiplantae</taxon>
        <taxon>Streptophyta</taxon>
        <taxon>Embryophyta</taxon>
        <taxon>Tracheophyta</taxon>
        <taxon>Spermatophyta</taxon>
        <taxon>Magnoliopsida</taxon>
        <taxon>eudicotyledons</taxon>
        <taxon>Gunneridae</taxon>
        <taxon>Pentapetalae</taxon>
        <taxon>rosids</taxon>
        <taxon>fabids</taxon>
        <taxon>Fabales</taxon>
        <taxon>Fabaceae</taxon>
        <taxon>Papilionoideae</taxon>
        <taxon>50 kb inversion clade</taxon>
        <taxon>dalbergioids sensu lato</taxon>
        <taxon>Dalbergieae</taxon>
        <taxon>Pterocarpus clade</taxon>
        <taxon>Arachis</taxon>
    </lineage>
</organism>
<protein>
    <recommendedName>
        <fullName evidence="1">At2g35280-like TPR domain-containing protein</fullName>
    </recommendedName>
</protein>
<reference evidence="2 3" key="1">
    <citation type="submission" date="2019-01" db="EMBL/GenBank/DDBJ databases">
        <title>Sequencing of cultivated peanut Arachis hypogaea provides insights into genome evolution and oil improvement.</title>
        <authorList>
            <person name="Chen X."/>
        </authorList>
    </citation>
    <scope>NUCLEOTIDE SEQUENCE [LARGE SCALE GENOMIC DNA]</scope>
    <source>
        <strain evidence="3">cv. Fuhuasheng</strain>
        <tissue evidence="2">Leaves</tissue>
    </source>
</reference>
<dbReference type="InterPro" id="IPR040338">
    <property type="entry name" value="At1g67623-like"/>
</dbReference>
<evidence type="ECO:0000313" key="2">
    <source>
        <dbReference type="EMBL" id="RYR04086.1"/>
    </source>
</evidence>
<dbReference type="Pfam" id="PF23310">
    <property type="entry name" value="TPR_27"/>
    <property type="match status" value="1"/>
</dbReference>
<dbReference type="OrthoDB" id="1460103at2759"/>
<dbReference type="PANTHER" id="PTHR33784">
    <property type="entry name" value="OS05G0482100 PROTEIN"/>
    <property type="match status" value="1"/>
</dbReference>
<dbReference type="InterPro" id="IPR057136">
    <property type="entry name" value="At2g35280_TPR_dom"/>
</dbReference>
<dbReference type="Gramene" id="arahy.Tifrunner.gnm2.ann2.Ah16g328300.1">
    <property type="protein sequence ID" value="arahy.Tifrunner.gnm2.ann2.Ah16g328300.1-CDS-1"/>
    <property type="gene ID" value="arahy.Tifrunner.gnm2.ann2.Ah16g328300"/>
</dbReference>
<dbReference type="SMR" id="A0A444YQ42"/>
<dbReference type="SUPFAM" id="SSF81383">
    <property type="entry name" value="F-box domain"/>
    <property type="match status" value="1"/>
</dbReference>
<feature type="domain" description="At2g35280-like TPR" evidence="1">
    <location>
        <begin position="81"/>
        <end position="180"/>
    </location>
</feature>
<dbReference type="AlphaFoldDB" id="A0A444YQ42"/>
<accession>A0A444YQ42</accession>
<evidence type="ECO:0000313" key="3">
    <source>
        <dbReference type="Proteomes" id="UP000289738"/>
    </source>
</evidence>
<gene>
    <name evidence="2" type="ORF">Ahy_B06g083652</name>
</gene>
<dbReference type="Proteomes" id="UP000289738">
    <property type="component" value="Chromosome B06"/>
</dbReference>
<name>A0A444YQ42_ARAHY</name>
<keyword evidence="3" id="KW-1185">Reference proteome</keyword>
<sequence length="237" mass="26881">MAGSSKTTRKEGNVPADHECPLNLLPRDIWVRIATKVASNSIHDLFNMQASCKVFLDAASSEAVYQHVTMRVIPLVSFLFYLDRPERRFIDRCVEAGNADAILRQGLTEYFWIARRGIGMELLSRAWTEGCVEAGYLYAMLLLCDHGKEEEMQMGVEMLESVRTSGDVESCREFFADIFWERWVDERPSNPGDAVACRSTTCTTRGTMACVNDVSCVSCVHCLADYEVRVFLELFRF</sequence>
<dbReference type="PANTHER" id="PTHR33784:SF10">
    <property type="entry name" value="F-BOX PROTEIN"/>
    <property type="match status" value="1"/>
</dbReference>
<dbReference type="STRING" id="3818.A0A444YQ42"/>
<dbReference type="InterPro" id="IPR036047">
    <property type="entry name" value="F-box-like_dom_sf"/>
</dbReference>
<comment type="caution">
    <text evidence="2">The sequence shown here is derived from an EMBL/GenBank/DDBJ whole genome shotgun (WGS) entry which is preliminary data.</text>
</comment>
<dbReference type="EMBL" id="SDMP01000016">
    <property type="protein sequence ID" value="RYR04086.1"/>
    <property type="molecule type" value="Genomic_DNA"/>
</dbReference>